<dbReference type="AlphaFoldDB" id="A0A0A9D147"/>
<proteinExistence type="predicted"/>
<dbReference type="EMBL" id="GBRH01217497">
    <property type="protein sequence ID" value="JAD80398.1"/>
    <property type="molecule type" value="Transcribed_RNA"/>
</dbReference>
<feature type="transmembrane region" description="Helical" evidence="1">
    <location>
        <begin position="20"/>
        <end position="40"/>
    </location>
</feature>
<name>A0A0A9D147_ARUDO</name>
<keyword evidence="1" id="KW-1133">Transmembrane helix</keyword>
<organism evidence="2">
    <name type="scientific">Arundo donax</name>
    <name type="common">Giant reed</name>
    <name type="synonym">Donax arundinaceus</name>
    <dbReference type="NCBI Taxonomy" id="35708"/>
    <lineage>
        <taxon>Eukaryota</taxon>
        <taxon>Viridiplantae</taxon>
        <taxon>Streptophyta</taxon>
        <taxon>Embryophyta</taxon>
        <taxon>Tracheophyta</taxon>
        <taxon>Spermatophyta</taxon>
        <taxon>Magnoliopsida</taxon>
        <taxon>Liliopsida</taxon>
        <taxon>Poales</taxon>
        <taxon>Poaceae</taxon>
        <taxon>PACMAD clade</taxon>
        <taxon>Arundinoideae</taxon>
        <taxon>Arundineae</taxon>
        <taxon>Arundo</taxon>
    </lineage>
</organism>
<evidence type="ECO:0000256" key="1">
    <source>
        <dbReference type="SAM" id="Phobius"/>
    </source>
</evidence>
<protein>
    <submittedName>
        <fullName evidence="2">Uncharacterized protein</fullName>
    </submittedName>
</protein>
<accession>A0A0A9D147</accession>
<keyword evidence="1" id="KW-0812">Transmembrane</keyword>
<evidence type="ECO:0000313" key="2">
    <source>
        <dbReference type="EMBL" id="JAD80398.1"/>
    </source>
</evidence>
<reference evidence="2" key="1">
    <citation type="submission" date="2014-09" db="EMBL/GenBank/DDBJ databases">
        <authorList>
            <person name="Magalhaes I.L.F."/>
            <person name="Oliveira U."/>
            <person name="Santos F.R."/>
            <person name="Vidigal T.H.D.A."/>
            <person name="Brescovit A.D."/>
            <person name="Santos A.J."/>
        </authorList>
    </citation>
    <scope>NUCLEOTIDE SEQUENCE</scope>
    <source>
        <tissue evidence="2">Shoot tissue taken approximately 20 cm above the soil surface</tissue>
    </source>
</reference>
<sequence>MSFRESVAACDPFDRLTLGIWISLWSIVFSADCMSIKLFFTRLTTSGLIFSK</sequence>
<keyword evidence="1" id="KW-0472">Membrane</keyword>
<reference evidence="2" key="2">
    <citation type="journal article" date="2015" name="Data Brief">
        <title>Shoot transcriptome of the giant reed, Arundo donax.</title>
        <authorList>
            <person name="Barrero R.A."/>
            <person name="Guerrero F.D."/>
            <person name="Moolhuijzen P."/>
            <person name="Goolsby J.A."/>
            <person name="Tidwell J."/>
            <person name="Bellgard S.E."/>
            <person name="Bellgard M.I."/>
        </authorList>
    </citation>
    <scope>NUCLEOTIDE SEQUENCE</scope>
    <source>
        <tissue evidence="2">Shoot tissue taken approximately 20 cm above the soil surface</tissue>
    </source>
</reference>